<evidence type="ECO:0000256" key="1">
    <source>
        <dbReference type="ARBA" id="ARBA00022723"/>
    </source>
</evidence>
<dbReference type="InterPro" id="IPR049808">
    <property type="entry name" value="CONSTANS-like_Bbox1"/>
</dbReference>
<name>A0A1D1XRE0_9ARAE</name>
<accession>A0A1D1XRE0</accession>
<gene>
    <name evidence="6" type="primary">COL2_1</name>
    <name evidence="6" type="ORF">g.58052</name>
</gene>
<dbReference type="CDD" id="cd19821">
    <property type="entry name" value="Bbox1_BBX-like"/>
    <property type="match status" value="1"/>
</dbReference>
<feature type="compositionally biased region" description="Basic residues" evidence="4">
    <location>
        <begin position="149"/>
        <end position="159"/>
    </location>
</feature>
<organism evidence="6">
    <name type="scientific">Anthurium amnicola</name>
    <dbReference type="NCBI Taxonomy" id="1678845"/>
    <lineage>
        <taxon>Eukaryota</taxon>
        <taxon>Viridiplantae</taxon>
        <taxon>Streptophyta</taxon>
        <taxon>Embryophyta</taxon>
        <taxon>Tracheophyta</taxon>
        <taxon>Spermatophyta</taxon>
        <taxon>Magnoliopsida</taxon>
        <taxon>Liliopsida</taxon>
        <taxon>Araceae</taxon>
        <taxon>Pothoideae</taxon>
        <taxon>Potheae</taxon>
        <taxon>Anthurium</taxon>
    </lineage>
</organism>
<sequence>EREREMKATRRGCELCNGEAALHCEPDSAFLCWACDARVHAANFLVARHPRRLLCLQCGAADPRHPPVSGPAFLPAPFLCRSCNGDDDDGTGSSPSDSDSSSSCVSSAESGAAASARGTAVAFEPVARGGDGPIKARRSVSSANPACRPVRRQRQRRRRVDARTEGVLLSWCRRVGLDGARALGAASHALAVGARRMAAAVPLRVVVAASVWSAARLCGAEPAVLGRLEACSGVPARLIVAAEARLSGDLRLARRARARPSALLDTTGGSDV</sequence>
<dbReference type="InterPro" id="IPR000315">
    <property type="entry name" value="Znf_B-box"/>
</dbReference>
<evidence type="ECO:0000256" key="3">
    <source>
        <dbReference type="ARBA" id="ARBA00022833"/>
    </source>
</evidence>
<dbReference type="GO" id="GO:0008270">
    <property type="term" value="F:zinc ion binding"/>
    <property type="evidence" value="ECO:0007669"/>
    <property type="project" value="UniProtKB-KW"/>
</dbReference>
<dbReference type="PANTHER" id="PTHR31717">
    <property type="entry name" value="ZINC FINGER PROTEIN CONSTANS-LIKE 10"/>
    <property type="match status" value="1"/>
</dbReference>
<keyword evidence="1" id="KW-0479">Metal-binding</keyword>
<feature type="region of interest" description="Disordered" evidence="4">
    <location>
        <begin position="130"/>
        <end position="159"/>
    </location>
</feature>
<dbReference type="SMART" id="SM00336">
    <property type="entry name" value="BBOX"/>
    <property type="match status" value="1"/>
</dbReference>
<protein>
    <submittedName>
        <fullName evidence="6">Zinc finger protein CONSTANS-LIKE 2</fullName>
    </submittedName>
</protein>
<dbReference type="AlphaFoldDB" id="A0A1D1XRE0"/>
<proteinExistence type="predicted"/>
<feature type="non-terminal residue" evidence="6">
    <location>
        <position position="1"/>
    </location>
</feature>
<keyword evidence="3" id="KW-0862">Zinc</keyword>
<keyword evidence="2" id="KW-0863">Zinc-finger</keyword>
<dbReference type="PANTHER" id="PTHR31717:SF60">
    <property type="entry name" value="B-BOX TYPE ZINC FINGER FAMILY PROTEIN"/>
    <property type="match status" value="1"/>
</dbReference>
<evidence type="ECO:0000259" key="5">
    <source>
        <dbReference type="SMART" id="SM00336"/>
    </source>
</evidence>
<reference evidence="6" key="1">
    <citation type="submission" date="2015-07" db="EMBL/GenBank/DDBJ databases">
        <title>Transcriptome Assembly of Anthurium amnicola.</title>
        <authorList>
            <person name="Suzuki J."/>
        </authorList>
    </citation>
    <scope>NUCLEOTIDE SEQUENCE</scope>
</reference>
<evidence type="ECO:0000256" key="2">
    <source>
        <dbReference type="ARBA" id="ARBA00022771"/>
    </source>
</evidence>
<dbReference type="EMBL" id="GDJX01022999">
    <property type="protein sequence ID" value="JAT44937.1"/>
    <property type="molecule type" value="Transcribed_RNA"/>
</dbReference>
<evidence type="ECO:0000256" key="4">
    <source>
        <dbReference type="SAM" id="MobiDB-lite"/>
    </source>
</evidence>
<evidence type="ECO:0000313" key="6">
    <source>
        <dbReference type="EMBL" id="JAT44937.1"/>
    </source>
</evidence>
<feature type="domain" description="B box-type" evidence="5">
    <location>
        <begin position="8"/>
        <end position="54"/>
    </location>
</feature>